<evidence type="ECO:0000313" key="3">
    <source>
        <dbReference type="Proteomes" id="UP000198372"/>
    </source>
</evidence>
<accession>A0A238FJT9</accession>
<gene>
    <name evidence="2" type="ORF">BQ2448_3958</name>
</gene>
<dbReference type="EMBL" id="FMSP01000009">
    <property type="protein sequence ID" value="SCV72421.1"/>
    <property type="molecule type" value="Genomic_DNA"/>
</dbReference>
<dbReference type="Proteomes" id="UP000198372">
    <property type="component" value="Unassembled WGS sequence"/>
</dbReference>
<reference evidence="3" key="1">
    <citation type="submission" date="2016-09" db="EMBL/GenBank/DDBJ databases">
        <authorList>
            <person name="Jeantristanb JTB J.-T."/>
            <person name="Ricardo R."/>
        </authorList>
    </citation>
    <scope>NUCLEOTIDE SEQUENCE [LARGE SCALE GENOMIC DNA]</scope>
</reference>
<feature type="compositionally biased region" description="Basic and acidic residues" evidence="1">
    <location>
        <begin position="61"/>
        <end position="75"/>
    </location>
</feature>
<evidence type="ECO:0000313" key="2">
    <source>
        <dbReference type="EMBL" id="SCV72421.1"/>
    </source>
</evidence>
<keyword evidence="3" id="KW-1185">Reference proteome</keyword>
<evidence type="ECO:0000256" key="1">
    <source>
        <dbReference type="SAM" id="MobiDB-lite"/>
    </source>
</evidence>
<feature type="region of interest" description="Disordered" evidence="1">
    <location>
        <begin position="1"/>
        <end position="75"/>
    </location>
</feature>
<protein>
    <submittedName>
        <fullName evidence="2">BQ2448_3958 protein</fullName>
    </submittedName>
</protein>
<proteinExistence type="predicted"/>
<feature type="compositionally biased region" description="Low complexity" evidence="1">
    <location>
        <begin position="18"/>
        <end position="42"/>
    </location>
</feature>
<organism evidence="2 3">
    <name type="scientific">Microbotryum intermedium</name>
    <dbReference type="NCBI Taxonomy" id="269621"/>
    <lineage>
        <taxon>Eukaryota</taxon>
        <taxon>Fungi</taxon>
        <taxon>Dikarya</taxon>
        <taxon>Basidiomycota</taxon>
        <taxon>Pucciniomycotina</taxon>
        <taxon>Microbotryomycetes</taxon>
        <taxon>Microbotryales</taxon>
        <taxon>Microbotryaceae</taxon>
        <taxon>Microbotryum</taxon>
    </lineage>
</organism>
<dbReference type="AlphaFoldDB" id="A0A238FJT9"/>
<name>A0A238FJT9_9BASI</name>
<sequence length="75" mass="7692">MSRIPLPSSPSIQLNGTPTSKDSTMSSSNMSLSSSYLNSPSSRVGAGAATRASSSDAGLADTRKRVSKKDEVSSL</sequence>